<reference evidence="3" key="2">
    <citation type="submission" date="2025-08" db="UniProtKB">
        <authorList>
            <consortium name="Ensembl"/>
        </authorList>
    </citation>
    <scope>IDENTIFICATION</scope>
</reference>
<feature type="coiled-coil region" evidence="1">
    <location>
        <begin position="99"/>
        <end position="149"/>
    </location>
</feature>
<dbReference type="PANTHER" id="PTHR34649:SF1">
    <property type="entry name" value="CILIA- AND FLAGELLA-ASSOCIATED PROTEIN 99"/>
    <property type="match status" value="1"/>
</dbReference>
<organism evidence="3 4">
    <name type="scientific">Ciona savignyi</name>
    <name type="common">Pacific transparent sea squirt</name>
    <dbReference type="NCBI Taxonomy" id="51511"/>
    <lineage>
        <taxon>Eukaryota</taxon>
        <taxon>Metazoa</taxon>
        <taxon>Chordata</taxon>
        <taxon>Tunicata</taxon>
        <taxon>Ascidiacea</taxon>
        <taxon>Phlebobranchia</taxon>
        <taxon>Cionidae</taxon>
        <taxon>Ciona</taxon>
    </lineage>
</organism>
<keyword evidence="4" id="KW-1185">Reference proteome</keyword>
<proteinExistence type="predicted"/>
<dbReference type="GeneTree" id="ENSGT00500000045231"/>
<evidence type="ECO:0000256" key="2">
    <source>
        <dbReference type="SAM" id="MobiDB-lite"/>
    </source>
</evidence>
<sequence length="322" mass="37911">MDLCGAKDATEFLNWQKAVLQEDKDRELKATEHRRMLGKLSHEEAILARQNQMEENKETVSKLKVESAKMMQKYLVLRLEEEKQMRKLVEQIIEGHHNAQDARLKLKEYKQKIVQEVNAESREMMRRALEEAEMEMKRKTELIQEIRAAESVPISRQKLVDLTATAGHALLSEMSITELQERLSLLREAQKAEEDSRRDSIIQSKQEKNEKIMETIARISVHRTELSKAASMRAEKKKQLEQERQDTLRQDSTLQQLKEHLQQKKEERLRRVSEAKLVPTKQSAVKTSSLIREKKQLEKTRWRQLEMSQQRLAEKRALRTPV</sequence>
<keyword evidence="1" id="KW-0175">Coiled coil</keyword>
<dbReference type="Ensembl" id="ENSCSAVT00000019666.1">
    <property type="protein sequence ID" value="ENSCSAVP00000019456.1"/>
    <property type="gene ID" value="ENSCSAVG00000011410.1"/>
</dbReference>
<evidence type="ECO:0000256" key="1">
    <source>
        <dbReference type="SAM" id="Coils"/>
    </source>
</evidence>
<evidence type="ECO:0000313" key="4">
    <source>
        <dbReference type="Proteomes" id="UP000007875"/>
    </source>
</evidence>
<dbReference type="PANTHER" id="PTHR34649">
    <property type="entry name" value="CILIA- AND FLAGELLA-ASSOCIATED PROTEIN 99"/>
    <property type="match status" value="1"/>
</dbReference>
<dbReference type="InterPro" id="IPR039341">
    <property type="entry name" value="CFAP99"/>
</dbReference>
<dbReference type="eggNOG" id="ENOG502QTX0">
    <property type="taxonomic scope" value="Eukaryota"/>
</dbReference>
<evidence type="ECO:0008006" key="5">
    <source>
        <dbReference type="Google" id="ProtNLM"/>
    </source>
</evidence>
<accession>H2ZPE0</accession>
<dbReference type="InParanoid" id="H2ZPE0"/>
<feature type="compositionally biased region" description="Basic and acidic residues" evidence="2">
    <location>
        <begin position="233"/>
        <end position="249"/>
    </location>
</feature>
<dbReference type="STRING" id="51511.ENSCSAVP00000019456"/>
<name>H2ZPE0_CIOSA</name>
<reference evidence="4" key="1">
    <citation type="submission" date="2003-08" db="EMBL/GenBank/DDBJ databases">
        <authorList>
            <person name="Birren B."/>
            <person name="Nusbaum C."/>
            <person name="Abebe A."/>
            <person name="Abouelleil A."/>
            <person name="Adekoya E."/>
            <person name="Ait-zahra M."/>
            <person name="Allen N."/>
            <person name="Allen T."/>
            <person name="An P."/>
            <person name="Anderson M."/>
            <person name="Anderson S."/>
            <person name="Arachchi H."/>
            <person name="Armbruster J."/>
            <person name="Bachantsang P."/>
            <person name="Baldwin J."/>
            <person name="Barry A."/>
            <person name="Bayul T."/>
            <person name="Blitshsteyn B."/>
            <person name="Bloom T."/>
            <person name="Blye J."/>
            <person name="Boguslavskiy L."/>
            <person name="Borowsky M."/>
            <person name="Boukhgalter B."/>
            <person name="Brunache A."/>
            <person name="Butler J."/>
            <person name="Calixte N."/>
            <person name="Calvo S."/>
            <person name="Camarata J."/>
            <person name="Campo K."/>
            <person name="Chang J."/>
            <person name="Cheshatsang Y."/>
            <person name="Citroen M."/>
            <person name="Collymore A."/>
            <person name="Considine T."/>
            <person name="Cook A."/>
            <person name="Cooke P."/>
            <person name="Corum B."/>
            <person name="Cuomo C."/>
            <person name="David R."/>
            <person name="Dawoe T."/>
            <person name="Degray S."/>
            <person name="Dodge S."/>
            <person name="Dooley K."/>
            <person name="Dorje P."/>
            <person name="Dorjee K."/>
            <person name="Dorris L."/>
            <person name="Duffey N."/>
            <person name="Dupes A."/>
            <person name="Elkins T."/>
            <person name="Engels R."/>
            <person name="Erickson J."/>
            <person name="Farina A."/>
            <person name="Faro S."/>
            <person name="Ferreira P."/>
            <person name="Fischer H."/>
            <person name="Fitzgerald M."/>
            <person name="Foley K."/>
            <person name="Gage D."/>
            <person name="Galagan J."/>
            <person name="Gearin G."/>
            <person name="Gnerre S."/>
            <person name="Gnirke A."/>
            <person name="Goyette A."/>
            <person name="Graham J."/>
            <person name="Grandbois E."/>
            <person name="Gyaltsen K."/>
            <person name="Hafez N."/>
            <person name="Hagopian D."/>
            <person name="Hagos B."/>
            <person name="Hall J."/>
            <person name="Hatcher B."/>
            <person name="Heller A."/>
            <person name="Higgins H."/>
            <person name="Honan T."/>
            <person name="Horn A."/>
            <person name="Houde N."/>
            <person name="Hughes L."/>
            <person name="Hulme W."/>
            <person name="Husby E."/>
            <person name="Iliev I."/>
            <person name="Jaffe D."/>
            <person name="Jones C."/>
            <person name="Kamal M."/>
            <person name="Kamat A."/>
            <person name="Kamvysselis M."/>
            <person name="Karlsson E."/>
            <person name="Kells C."/>
            <person name="Kieu A."/>
            <person name="Kisner P."/>
            <person name="Kodira C."/>
            <person name="Kulbokas E."/>
            <person name="Labutti K."/>
            <person name="Lama D."/>
            <person name="Landers T."/>
            <person name="Leger J."/>
            <person name="Levine S."/>
            <person name="Lewis D."/>
            <person name="Lewis T."/>
            <person name="Lindblad-toh K."/>
            <person name="Liu X."/>
            <person name="Lokyitsang T."/>
            <person name="Lokyitsang Y."/>
            <person name="Lucien O."/>
            <person name="Lui A."/>
            <person name="Ma L.J."/>
            <person name="Mabbitt R."/>
            <person name="Macdonald J."/>
            <person name="Maclean C."/>
            <person name="Major J."/>
            <person name="Manning J."/>
            <person name="Marabella R."/>
            <person name="Maru K."/>
            <person name="Matthews C."/>
            <person name="Mauceli E."/>
            <person name="Mccarthy M."/>
            <person name="Mcdonough S."/>
            <person name="Mcghee T."/>
            <person name="Meldrim J."/>
            <person name="Meneus L."/>
            <person name="Mesirov J."/>
            <person name="Mihalev A."/>
            <person name="Mihova T."/>
            <person name="Mikkelsen T."/>
            <person name="Mlenga V."/>
            <person name="Moru K."/>
            <person name="Mozes J."/>
            <person name="Mulrain L."/>
            <person name="Munson G."/>
            <person name="Naylor J."/>
            <person name="Newes C."/>
            <person name="Nguyen C."/>
            <person name="Nguyen N."/>
            <person name="Nguyen T."/>
            <person name="Nicol R."/>
            <person name="Nielsen C."/>
            <person name="Nizzari M."/>
            <person name="Norbu C."/>
            <person name="Norbu N."/>
            <person name="O'donnell P."/>
            <person name="Okoawo O."/>
            <person name="O'leary S."/>
            <person name="Omotosho B."/>
            <person name="O'neill K."/>
            <person name="Osman S."/>
            <person name="Parker S."/>
            <person name="Perrin D."/>
            <person name="Phunkhang P."/>
            <person name="Piqani B."/>
            <person name="Purcell S."/>
            <person name="Rachupka T."/>
            <person name="Ramasamy U."/>
            <person name="Rameau R."/>
            <person name="Ray V."/>
            <person name="Raymond C."/>
            <person name="Retta R."/>
            <person name="Richardson S."/>
            <person name="Rise C."/>
            <person name="Rodriguez J."/>
            <person name="Rogers J."/>
            <person name="Rogov P."/>
            <person name="Rutman M."/>
            <person name="Schupbach R."/>
            <person name="Seaman C."/>
            <person name="Settipalli S."/>
            <person name="Sharpe T."/>
            <person name="Sheridan J."/>
            <person name="Sherpa N."/>
            <person name="Shi J."/>
            <person name="Smirnov S."/>
            <person name="Smith C."/>
            <person name="Sougnez C."/>
            <person name="Spencer B."/>
            <person name="Stalker J."/>
            <person name="Stange-thomann N."/>
            <person name="Stavropoulos S."/>
            <person name="Stetson K."/>
            <person name="Stone C."/>
            <person name="Stone S."/>
            <person name="Stubbs M."/>
            <person name="Talamas J."/>
            <person name="Tchuinga P."/>
            <person name="Tenzing P."/>
            <person name="Tesfaye S."/>
            <person name="Theodore J."/>
            <person name="Thoulutsang Y."/>
            <person name="Topham K."/>
            <person name="Towey S."/>
            <person name="Tsamla T."/>
            <person name="Tsomo N."/>
            <person name="Vallee D."/>
            <person name="Vassiliev H."/>
            <person name="Venkataraman V."/>
            <person name="Vinson J."/>
            <person name="Vo A."/>
            <person name="Wade C."/>
            <person name="Wang S."/>
            <person name="Wangchuk T."/>
            <person name="Wangdi T."/>
            <person name="Whittaker C."/>
            <person name="Wilkinson J."/>
            <person name="Wu Y."/>
            <person name="Wyman D."/>
            <person name="Yadav S."/>
            <person name="Yang S."/>
            <person name="Yang X."/>
            <person name="Yeager S."/>
            <person name="Yee E."/>
            <person name="Young G."/>
            <person name="Zainoun J."/>
            <person name="Zembeck L."/>
            <person name="Zimmer A."/>
            <person name="Zody M."/>
            <person name="Lander E."/>
        </authorList>
    </citation>
    <scope>NUCLEOTIDE SEQUENCE [LARGE SCALE GENOMIC DNA]</scope>
</reference>
<dbReference type="AlphaFoldDB" id="H2ZPE0"/>
<dbReference type="OMA" id="NILAHIT"/>
<protein>
    <recommendedName>
        <fullName evidence="5">Cilia- and flagella-associated protein 99</fullName>
    </recommendedName>
</protein>
<reference evidence="3" key="3">
    <citation type="submission" date="2025-09" db="UniProtKB">
        <authorList>
            <consortium name="Ensembl"/>
        </authorList>
    </citation>
    <scope>IDENTIFICATION</scope>
</reference>
<dbReference type="HOGENOM" id="CLU_910685_0_0_1"/>
<feature type="region of interest" description="Disordered" evidence="2">
    <location>
        <begin position="231"/>
        <end position="255"/>
    </location>
</feature>
<evidence type="ECO:0000313" key="3">
    <source>
        <dbReference type="Ensembl" id="ENSCSAVP00000019456.1"/>
    </source>
</evidence>
<dbReference type="Proteomes" id="UP000007875">
    <property type="component" value="Unassembled WGS sequence"/>
</dbReference>